<sequence>MEIYITTIFSVLDSPFQKSIPNVNGSEKYLLVNNGINKNIRINAGQVSFAVYTINISFLLLI</sequence>
<organism evidence="1 2">
    <name type="scientific">Methanosarcina mazei Tuc01</name>
    <dbReference type="NCBI Taxonomy" id="1236903"/>
    <lineage>
        <taxon>Archaea</taxon>
        <taxon>Methanobacteriati</taxon>
        <taxon>Methanobacteriota</taxon>
        <taxon>Stenosarchaea group</taxon>
        <taxon>Methanomicrobia</taxon>
        <taxon>Methanosarcinales</taxon>
        <taxon>Methanosarcinaceae</taxon>
        <taxon>Methanosarcina</taxon>
    </lineage>
</organism>
<dbReference type="Proteomes" id="UP000011718">
    <property type="component" value="Chromosome"/>
</dbReference>
<evidence type="ECO:0000313" key="1">
    <source>
        <dbReference type="EMBL" id="AGF97242.1"/>
    </source>
</evidence>
<evidence type="ECO:0000313" key="2">
    <source>
        <dbReference type="Proteomes" id="UP000011718"/>
    </source>
</evidence>
<accession>M1P9R6</accession>
<dbReference type="KEGG" id="mmaz:MmTuc01_1903"/>
<protein>
    <submittedName>
        <fullName evidence="1">Uncharacterized protein</fullName>
    </submittedName>
</protein>
<dbReference type="BioCyc" id="MMAZ1236903:G139K-1815-MONOMER"/>
<dbReference type="HOGENOM" id="CLU_2893272_0_0_2"/>
<name>M1P9R6_METMZ</name>
<dbReference type="AlphaFoldDB" id="M1P9R6"/>
<reference evidence="1 2" key="1">
    <citation type="journal article" date="2013" name="Genome Announc.">
        <title>Complete Genome of a Methanosarcina mazei Strain Isolated from Sediment Samples from an Amazonian Flooded Area.</title>
        <authorList>
            <person name="Assis das Gracas D."/>
            <person name="Thiago Juca Ramos R."/>
            <person name="Vieira Araujo A.C."/>
            <person name="Zahlouth R."/>
            <person name="Ribeiro Carneiro A."/>
            <person name="Souza Lopes T."/>
            <person name="Azevedo Barauna R."/>
            <person name="Azevedo V."/>
            <person name="Cruz Schneider M.P."/>
            <person name="Pellizari V.H."/>
            <person name="Silva A."/>
        </authorList>
    </citation>
    <scope>NUCLEOTIDE SEQUENCE [LARGE SCALE GENOMIC DNA]</scope>
    <source>
        <strain evidence="1 2">Tuc01</strain>
    </source>
</reference>
<gene>
    <name evidence="1" type="ORF">MmTuc01_1903</name>
</gene>
<dbReference type="EMBL" id="CP004144">
    <property type="protein sequence ID" value="AGF97242.1"/>
    <property type="molecule type" value="Genomic_DNA"/>
</dbReference>
<proteinExistence type="predicted"/>